<evidence type="ECO:0000313" key="2">
    <source>
        <dbReference type="Proteomes" id="UP001370490"/>
    </source>
</evidence>
<dbReference type="InterPro" id="IPR004320">
    <property type="entry name" value="BPS1_pln"/>
</dbReference>
<accession>A0AAN8UV17</accession>
<gene>
    <name evidence="1" type="ORF">RJ641_010829</name>
</gene>
<dbReference type="EMBL" id="JBAMMX010000018">
    <property type="protein sequence ID" value="KAK6922525.1"/>
    <property type="molecule type" value="Genomic_DNA"/>
</dbReference>
<sequence length="305" mass="34224">MAKSSFLNASNCPLRSISLPSRLHSNSHKIEAELNKAKACKKSFLLAPLQAKTVKDGLVRLAELYNCVEDFINSPSNQQALHQQREKLVDEALDASVAFLDTCDAARDFLSTLKEYIEDIQLALRRGQYSRIESKVSAYLCFTKKMKKDFSKCLRPLKYMERKMQSSPALLDFDDHDMLMVVKVLGEVKMITISVFRCLVLSLTVPEKKVKLGGWSLIAKLIHTASFPLENDQRNNANEVESAHDALCSLLEQFQGINAGEVDAQVAKTKLEALEMSIEGLQVGLDSMRRCLLQNRVSLLNILTN</sequence>
<dbReference type="PANTHER" id="PTHR33070:SF120">
    <property type="entry name" value="EXPRESSED PROTEIN"/>
    <property type="match status" value="1"/>
</dbReference>
<dbReference type="AlphaFoldDB" id="A0AAN8UV17"/>
<protein>
    <submittedName>
        <fullName evidence="1">Protein BPS1, chloroplastic</fullName>
    </submittedName>
</protein>
<reference evidence="1 2" key="1">
    <citation type="submission" date="2023-12" db="EMBL/GenBank/DDBJ databases">
        <title>A high-quality genome assembly for Dillenia turbinata (Dilleniales).</title>
        <authorList>
            <person name="Chanderbali A."/>
        </authorList>
    </citation>
    <scope>NUCLEOTIDE SEQUENCE [LARGE SCALE GENOMIC DNA]</scope>
    <source>
        <strain evidence="1">LSX21</strain>
        <tissue evidence="1">Leaf</tissue>
    </source>
</reference>
<keyword evidence="2" id="KW-1185">Reference proteome</keyword>
<dbReference type="Pfam" id="PF03087">
    <property type="entry name" value="BPS1"/>
    <property type="match status" value="1"/>
</dbReference>
<organism evidence="1 2">
    <name type="scientific">Dillenia turbinata</name>
    <dbReference type="NCBI Taxonomy" id="194707"/>
    <lineage>
        <taxon>Eukaryota</taxon>
        <taxon>Viridiplantae</taxon>
        <taxon>Streptophyta</taxon>
        <taxon>Embryophyta</taxon>
        <taxon>Tracheophyta</taxon>
        <taxon>Spermatophyta</taxon>
        <taxon>Magnoliopsida</taxon>
        <taxon>eudicotyledons</taxon>
        <taxon>Gunneridae</taxon>
        <taxon>Pentapetalae</taxon>
        <taxon>Dilleniales</taxon>
        <taxon>Dilleniaceae</taxon>
        <taxon>Dillenia</taxon>
    </lineage>
</organism>
<dbReference type="GO" id="GO:0048364">
    <property type="term" value="P:root development"/>
    <property type="evidence" value="ECO:0007669"/>
    <property type="project" value="InterPro"/>
</dbReference>
<comment type="caution">
    <text evidence="1">The sequence shown here is derived from an EMBL/GenBank/DDBJ whole genome shotgun (WGS) entry which is preliminary data.</text>
</comment>
<dbReference type="PANTHER" id="PTHR33070">
    <property type="entry name" value="OS06G0725500 PROTEIN"/>
    <property type="match status" value="1"/>
</dbReference>
<name>A0AAN8UV17_9MAGN</name>
<dbReference type="Proteomes" id="UP001370490">
    <property type="component" value="Unassembled WGS sequence"/>
</dbReference>
<proteinExistence type="predicted"/>
<dbReference type="GO" id="GO:0048367">
    <property type="term" value="P:shoot system development"/>
    <property type="evidence" value="ECO:0007669"/>
    <property type="project" value="InterPro"/>
</dbReference>
<evidence type="ECO:0000313" key="1">
    <source>
        <dbReference type="EMBL" id="KAK6922525.1"/>
    </source>
</evidence>